<evidence type="ECO:0000313" key="1">
    <source>
        <dbReference type="EMBL" id="JAH89183.1"/>
    </source>
</evidence>
<reference evidence="1" key="1">
    <citation type="submission" date="2014-11" db="EMBL/GenBank/DDBJ databases">
        <authorList>
            <person name="Amaro Gonzalez C."/>
        </authorList>
    </citation>
    <scope>NUCLEOTIDE SEQUENCE</scope>
</reference>
<protein>
    <submittedName>
        <fullName evidence="1">Uncharacterized protein</fullName>
    </submittedName>
</protein>
<sequence length="44" mass="4942">MEVYREPTSNVTKKSPSSMFDNACKFTKKSVVSFKYDGNSLTMG</sequence>
<dbReference type="EMBL" id="GBXM01019394">
    <property type="protein sequence ID" value="JAH89183.1"/>
    <property type="molecule type" value="Transcribed_RNA"/>
</dbReference>
<accession>A0A0E9WI63</accession>
<name>A0A0E9WI63_ANGAN</name>
<reference evidence="1" key="2">
    <citation type="journal article" date="2015" name="Fish Shellfish Immunol.">
        <title>Early steps in the European eel (Anguilla anguilla)-Vibrio vulnificus interaction in the gills: Role of the RtxA13 toxin.</title>
        <authorList>
            <person name="Callol A."/>
            <person name="Pajuelo D."/>
            <person name="Ebbesson L."/>
            <person name="Teles M."/>
            <person name="MacKenzie S."/>
            <person name="Amaro C."/>
        </authorList>
    </citation>
    <scope>NUCLEOTIDE SEQUENCE</scope>
</reference>
<dbReference type="AlphaFoldDB" id="A0A0E9WI63"/>
<organism evidence="1">
    <name type="scientific">Anguilla anguilla</name>
    <name type="common">European freshwater eel</name>
    <name type="synonym">Muraena anguilla</name>
    <dbReference type="NCBI Taxonomy" id="7936"/>
    <lineage>
        <taxon>Eukaryota</taxon>
        <taxon>Metazoa</taxon>
        <taxon>Chordata</taxon>
        <taxon>Craniata</taxon>
        <taxon>Vertebrata</taxon>
        <taxon>Euteleostomi</taxon>
        <taxon>Actinopterygii</taxon>
        <taxon>Neopterygii</taxon>
        <taxon>Teleostei</taxon>
        <taxon>Anguilliformes</taxon>
        <taxon>Anguillidae</taxon>
        <taxon>Anguilla</taxon>
    </lineage>
</organism>
<proteinExistence type="predicted"/>